<feature type="transmembrane region" description="Helical" evidence="1">
    <location>
        <begin position="507"/>
        <end position="527"/>
    </location>
</feature>
<keyword evidence="3" id="KW-1185">Reference proteome</keyword>
<dbReference type="KEGG" id="nti:DNFV4_01514"/>
<keyword evidence="1" id="KW-0472">Membrane</keyword>
<evidence type="ECO:0000313" key="2">
    <source>
        <dbReference type="EMBL" id="CAI4031083.1"/>
    </source>
</evidence>
<dbReference type="Pfam" id="PF10136">
    <property type="entry name" value="SpecificRecomb"/>
    <property type="match status" value="1"/>
</dbReference>
<dbReference type="RefSeq" id="WP_289268043.1">
    <property type="nucleotide sequence ID" value="NZ_OX365700.1"/>
</dbReference>
<dbReference type="InterPro" id="IPR011385">
    <property type="entry name" value="Site-sp_rcmbase"/>
</dbReference>
<proteinExistence type="predicted"/>
<feature type="transmembrane region" description="Helical" evidence="1">
    <location>
        <begin position="620"/>
        <end position="645"/>
    </location>
</feature>
<feature type="transmembrane region" description="Helical" evidence="1">
    <location>
        <begin position="572"/>
        <end position="590"/>
    </location>
</feature>
<name>A0AA86MXW2_9BACT</name>
<evidence type="ECO:0000313" key="3">
    <source>
        <dbReference type="Proteomes" id="UP001179121"/>
    </source>
</evidence>
<sequence length="693" mass="77955">MREQVLAFFGPQSEENEAKRALADHLQAFVTAPSLAERLDAWLRLIHWTRLGTSSSIRLLGIRMKWREAYLYWELLLDVLERVPEVRARVQDAIDNILQETNAVTLFGESGLPCDRGFVVEFADRVVRKILPTLRNDRDLSHLLQRQYRHPVEVQWFSDIPPPLFARIVRALTPRSTPEQVKALRKAFADGFRLLAIRVQGQGLSEKLRARSHRPDEVTLSPFYRLAQLSEQLVTAWQQGGELEALALEWRRELSACRNEMRWIQRHLETTGVSVDIVYGLDVLQYCLRRMDNMLDIITARDDNQYAMTLHTFLTDLIQASLQDCSASYLAKASTRLLHKKIVDRSGQTGEHYIAQDREEYRHIWVAAAGGGILTSFTAAFKMLIFGLALAPFLEGFAYGLNYAVSFMLMQTFGLMLATKQPAMTAATLATIMRDQRGSARLDRIVDFMTKISHSQIAAAVSNVVVVSLAAYALVGCWRVIVGRPLLDFDAAEHVYHTLSPLDSGTVMFAALTGVILWLSSLAGGWIENWAVYHRLPQALAEHRWGSRLGAVRLQRLADHIAHNIGGWGTNISLGMMLGMTPALGAFFGLPLDVRHVTLSTGTLALASASLDVEWYREGWFLKAMAGVATMFVLNLGVSFLLSLMTALRAYEVQRSEIIELGRRLLRRLVNQPRDFILPPRETLPAPDAQATP</sequence>
<feature type="transmembrane region" description="Helical" evidence="1">
    <location>
        <begin position="364"/>
        <end position="391"/>
    </location>
</feature>
<keyword evidence="1 2" id="KW-0812">Transmembrane</keyword>
<feature type="transmembrane region" description="Helical" evidence="1">
    <location>
        <begin position="397"/>
        <end position="418"/>
    </location>
</feature>
<dbReference type="Proteomes" id="UP001179121">
    <property type="component" value="Chromosome"/>
</dbReference>
<evidence type="ECO:0000256" key="1">
    <source>
        <dbReference type="SAM" id="Phobius"/>
    </source>
</evidence>
<accession>A0AA86MXW2</accession>
<dbReference type="PIRSF" id="PIRSF015380">
    <property type="entry name" value="Site-sp_rcmb"/>
    <property type="match status" value="1"/>
</dbReference>
<dbReference type="EMBL" id="OX365700">
    <property type="protein sequence ID" value="CAI4031083.1"/>
    <property type="molecule type" value="Genomic_DNA"/>
</dbReference>
<dbReference type="AlphaFoldDB" id="A0AA86MXW2"/>
<reference evidence="2" key="1">
    <citation type="submission" date="2022-10" db="EMBL/GenBank/DDBJ databases">
        <authorList>
            <person name="Koch H."/>
        </authorList>
    </citation>
    <scope>NUCLEOTIDE SEQUENCE</scope>
    <source>
        <strain evidence="2">DNF</strain>
    </source>
</reference>
<keyword evidence="1" id="KW-1133">Transmembrane helix</keyword>
<organism evidence="2 3">
    <name type="scientific">Nitrospira tepida</name>
    <dbReference type="NCBI Taxonomy" id="2973512"/>
    <lineage>
        <taxon>Bacteria</taxon>
        <taxon>Pseudomonadati</taxon>
        <taxon>Nitrospirota</taxon>
        <taxon>Nitrospiria</taxon>
        <taxon>Nitrospirales</taxon>
        <taxon>Nitrospiraceae</taxon>
        <taxon>Nitrospira</taxon>
    </lineage>
</organism>
<feature type="transmembrane region" description="Helical" evidence="1">
    <location>
        <begin position="457"/>
        <end position="481"/>
    </location>
</feature>
<protein>
    <submittedName>
        <fullName evidence="2">Site-specific recombinase transmembrane protein</fullName>
    </submittedName>
</protein>
<gene>
    <name evidence="2" type="ORF">DNFV4_01514</name>
</gene>